<dbReference type="GeneID" id="9184574"/>
<organism evidence="3 4">
    <name type="scientific">Tuber melanosporum (strain Mel28)</name>
    <name type="common">Perigord black truffle</name>
    <dbReference type="NCBI Taxonomy" id="656061"/>
    <lineage>
        <taxon>Eukaryota</taxon>
        <taxon>Fungi</taxon>
        <taxon>Dikarya</taxon>
        <taxon>Ascomycota</taxon>
        <taxon>Pezizomycotina</taxon>
        <taxon>Pezizomycetes</taxon>
        <taxon>Pezizales</taxon>
        <taxon>Tuberaceae</taxon>
        <taxon>Tuber</taxon>
    </lineage>
</organism>
<keyword evidence="2" id="KW-0472">Membrane</keyword>
<feature type="region of interest" description="Disordered" evidence="1">
    <location>
        <begin position="155"/>
        <end position="178"/>
    </location>
</feature>
<evidence type="ECO:0000313" key="4">
    <source>
        <dbReference type="Proteomes" id="UP000006911"/>
    </source>
</evidence>
<dbReference type="Proteomes" id="UP000006911">
    <property type="component" value="Unassembled WGS sequence"/>
</dbReference>
<dbReference type="AlphaFoldDB" id="D5GG69"/>
<accession>D5GG69</accession>
<feature type="transmembrane region" description="Helical" evidence="2">
    <location>
        <begin position="28"/>
        <end position="49"/>
    </location>
</feature>
<evidence type="ECO:0000313" key="3">
    <source>
        <dbReference type="EMBL" id="CAZ83512.1"/>
    </source>
</evidence>
<dbReference type="HOGENOM" id="CLU_1385078_0_0_1"/>
<gene>
    <name evidence="3" type="ORF">GSTUM_00007237001</name>
</gene>
<proteinExistence type="predicted"/>
<keyword evidence="2" id="KW-1133">Transmembrane helix</keyword>
<evidence type="ECO:0000256" key="2">
    <source>
        <dbReference type="SAM" id="Phobius"/>
    </source>
</evidence>
<reference evidence="3 4" key="1">
    <citation type="journal article" date="2010" name="Nature">
        <title>Perigord black truffle genome uncovers evolutionary origins and mechanisms of symbiosis.</title>
        <authorList>
            <person name="Martin F."/>
            <person name="Kohler A."/>
            <person name="Murat C."/>
            <person name="Balestrini R."/>
            <person name="Coutinho P.M."/>
            <person name="Jaillon O."/>
            <person name="Montanini B."/>
            <person name="Morin E."/>
            <person name="Noel B."/>
            <person name="Percudani R."/>
            <person name="Porcel B."/>
            <person name="Rubini A."/>
            <person name="Amicucci A."/>
            <person name="Amselem J."/>
            <person name="Anthouard V."/>
            <person name="Arcioni S."/>
            <person name="Artiguenave F."/>
            <person name="Aury J.M."/>
            <person name="Ballario P."/>
            <person name="Bolchi A."/>
            <person name="Brenna A."/>
            <person name="Brun A."/>
            <person name="Buee M."/>
            <person name="Cantarel B."/>
            <person name="Chevalier G."/>
            <person name="Couloux A."/>
            <person name="Da Silva C."/>
            <person name="Denoeud F."/>
            <person name="Duplessis S."/>
            <person name="Ghignone S."/>
            <person name="Hilselberger B."/>
            <person name="Iotti M."/>
            <person name="Marcais B."/>
            <person name="Mello A."/>
            <person name="Miranda M."/>
            <person name="Pacioni G."/>
            <person name="Quesneville H."/>
            <person name="Riccioni C."/>
            <person name="Ruotolo R."/>
            <person name="Splivallo R."/>
            <person name="Stocchi V."/>
            <person name="Tisserant E."/>
            <person name="Viscomi A.R."/>
            <person name="Zambonelli A."/>
            <person name="Zampieri E."/>
            <person name="Henrissat B."/>
            <person name="Lebrun M.H."/>
            <person name="Paolocci F."/>
            <person name="Bonfante P."/>
            <person name="Ottonello S."/>
            <person name="Wincker P."/>
        </authorList>
    </citation>
    <scope>NUCLEOTIDE SEQUENCE [LARGE SCALE GENOMIC DNA]</scope>
    <source>
        <strain evidence="3 4">Mel28</strain>
    </source>
</reference>
<keyword evidence="4" id="KW-1185">Reference proteome</keyword>
<dbReference type="InParanoid" id="D5GG69"/>
<name>D5GG69_TUBMM</name>
<keyword evidence="2" id="KW-0812">Transmembrane</keyword>
<feature type="compositionally biased region" description="Gly residues" evidence="1">
    <location>
        <begin position="160"/>
        <end position="173"/>
    </location>
</feature>
<sequence length="197" mass="22242">MCGFRTMLASLLTRTLDSWKRSRERRVWVVWGGLLHRIPVFSPLLAAFWRDICCNRIRERVLECSYKPSCLPYLYSTTHLGSAATTLPSSFRHLFYFLLFTPFIHFEDNTTPSPSSSSPLSFINQSIAGSFLPCIAKLSSKPTVIADKLQRQDRPVFDSRGGGGNHGRGPGGVKRGDGWRRGIYKSQYYTLSIESLA</sequence>
<dbReference type="KEGG" id="tml:GSTUM_00007237001"/>
<evidence type="ECO:0000256" key="1">
    <source>
        <dbReference type="SAM" id="MobiDB-lite"/>
    </source>
</evidence>
<dbReference type="RefSeq" id="XP_002839321.1">
    <property type="nucleotide sequence ID" value="XM_002839275.1"/>
</dbReference>
<dbReference type="EMBL" id="FN430242">
    <property type="protein sequence ID" value="CAZ83512.1"/>
    <property type="molecule type" value="Genomic_DNA"/>
</dbReference>
<protein>
    <submittedName>
        <fullName evidence="3">(Perigord truffle) hypothetical protein</fullName>
    </submittedName>
</protein>